<dbReference type="OMA" id="IPRWERE"/>
<reference evidence="1 2" key="1">
    <citation type="submission" date="2019-04" db="EMBL/GenBank/DDBJ databases">
        <title>Complete genome sequence of Arthrobacter sp. ZXY-2 associated with effective atrazine degradation and salt adaptation.</title>
        <authorList>
            <person name="Zhao X."/>
        </authorList>
    </citation>
    <scope>NUCLEOTIDE SEQUENCE [LARGE SCALE GENOMIC DNA]</scope>
    <source>
        <strain evidence="2">ZP60</strain>
    </source>
</reference>
<dbReference type="Proteomes" id="UP000297053">
    <property type="component" value="Chromosome"/>
</dbReference>
<dbReference type="InterPro" id="IPR058821">
    <property type="entry name" value="Double_WHD-containing_halo"/>
</dbReference>
<reference evidence="1 2" key="2">
    <citation type="submission" date="2019-04" db="EMBL/GenBank/DDBJ databases">
        <authorList>
            <person name="Yang S."/>
            <person name="Wei W."/>
        </authorList>
    </citation>
    <scope>NUCLEOTIDE SEQUENCE [LARGE SCALE GENOMIC DNA]</scope>
    <source>
        <strain evidence="2">ZP60</strain>
    </source>
</reference>
<gene>
    <name evidence="1" type="ORF">E5139_12195</name>
</gene>
<organism evidence="1 2">
    <name type="scientific">Halomicrobium mukohataei</name>
    <dbReference type="NCBI Taxonomy" id="57705"/>
    <lineage>
        <taxon>Archaea</taxon>
        <taxon>Methanobacteriati</taxon>
        <taxon>Methanobacteriota</taxon>
        <taxon>Stenosarchaea group</taxon>
        <taxon>Halobacteria</taxon>
        <taxon>Halobacteriales</taxon>
        <taxon>Haloarculaceae</taxon>
        <taxon>Halomicrobium</taxon>
    </lineage>
</organism>
<dbReference type="Pfam" id="PF25947">
    <property type="entry name" value="WHD_halo_double"/>
    <property type="match status" value="1"/>
</dbReference>
<proteinExistence type="predicted"/>
<name>A0A4D6KCU5_9EURY</name>
<protein>
    <submittedName>
        <fullName evidence="1">Uncharacterized protein</fullName>
    </submittedName>
</protein>
<dbReference type="GeneID" id="42179712"/>
<dbReference type="RefSeq" id="WP_015762771.1">
    <property type="nucleotide sequence ID" value="NZ_CP039375.1"/>
</dbReference>
<evidence type="ECO:0000313" key="1">
    <source>
        <dbReference type="EMBL" id="QCD66368.1"/>
    </source>
</evidence>
<sequence>MSDLRYKIVPPVRTVRFLRAAAGTLPLVPGSVEDCCTRVRDGTAVTSRDEAREYLTFMQALALVAETDRGFHRVRDAPSGEELAEAFRERVFGAREVLGCVATEPRTPEAVFTAIREEIPRWERNRHEDWKTEWHERGERLLGWAETFGLVSEADGQYRATH</sequence>
<accession>A0A4D6KCU5</accession>
<evidence type="ECO:0000313" key="2">
    <source>
        <dbReference type="Proteomes" id="UP000297053"/>
    </source>
</evidence>
<dbReference type="AlphaFoldDB" id="A0A4D6KCU5"/>
<dbReference type="EMBL" id="CP039375">
    <property type="protein sequence ID" value="QCD66368.1"/>
    <property type="molecule type" value="Genomic_DNA"/>
</dbReference>
<dbReference type="KEGG" id="halz:E5139_12195"/>